<sequence length="271" mass="29769">MYPNREVFPNAPLALVIAEIKFSDSPRLRQQETLDVVAIALEERFPVSTPQTNVTFTVGNLGPGVLPQVVQERRTVLMNSAKTESVTITPASFIYETTSYREFDDLCSGVIAVCEALAGANVRPALVRVGLRYVDEVRVPEPITDVRAWGKWIDASVISTLAIGPDGVPARNAQGLVTFDLSYGKGLTFQYQALDQHPIVQPQLLTRQNFDAGPFFVLDFDGFRDFNGEDVVRLDANEVTTVLNEVHGPVGAAFQRAITEDARNLFRGVTA</sequence>
<protein>
    <submittedName>
        <fullName evidence="1">Membrane protein</fullName>
    </submittedName>
</protein>
<evidence type="ECO:0000313" key="2">
    <source>
        <dbReference type="EMBL" id="ORX05912.1"/>
    </source>
</evidence>
<accession>A0A024K2Z0</accession>
<evidence type="ECO:0000313" key="1">
    <source>
        <dbReference type="EMBL" id="CDO89957.1"/>
    </source>
</evidence>
<gene>
    <name evidence="2" type="ORF">AWC29_00025</name>
    <name evidence="1" type="ORF">BN973_04348</name>
</gene>
<name>A0A024K2Z0_9MYCO</name>
<dbReference type="Proteomes" id="UP000028880">
    <property type="component" value="Unassembled WGS sequence"/>
</dbReference>
<dbReference type="InterPro" id="IPR026349">
    <property type="entry name" value="CHP04255"/>
</dbReference>
<evidence type="ECO:0000313" key="3">
    <source>
        <dbReference type="Proteomes" id="UP000193710"/>
    </source>
</evidence>
<reference evidence="1" key="2">
    <citation type="submission" date="2014-04" db="EMBL/GenBank/DDBJ databases">
        <authorList>
            <person name="Urmite Genomes U."/>
        </authorList>
    </citation>
    <scope>NUCLEOTIDE SEQUENCE</scope>
    <source>
        <strain evidence="1">DSM 44626</strain>
    </source>
</reference>
<proteinExistence type="predicted"/>
<dbReference type="STRING" id="47839.BN973_04348"/>
<dbReference type="NCBIfam" id="TIGR04255">
    <property type="entry name" value="sporadTIGR04255"/>
    <property type="match status" value="1"/>
</dbReference>
<dbReference type="EMBL" id="LQPY01000012">
    <property type="protein sequence ID" value="ORX05912.1"/>
    <property type="molecule type" value="Genomic_DNA"/>
</dbReference>
<dbReference type="HOGENOM" id="CLU_1018679_0_0_11"/>
<dbReference type="RefSeq" id="WP_036470728.1">
    <property type="nucleotide sequence ID" value="NZ_HG964446.1"/>
</dbReference>
<dbReference type="AlphaFoldDB" id="A0A024K2Z0"/>
<organism evidence="1">
    <name type="scientific">Mycobacterium triplex</name>
    <dbReference type="NCBI Taxonomy" id="47839"/>
    <lineage>
        <taxon>Bacteria</taxon>
        <taxon>Bacillati</taxon>
        <taxon>Actinomycetota</taxon>
        <taxon>Actinomycetes</taxon>
        <taxon>Mycobacteriales</taxon>
        <taxon>Mycobacteriaceae</taxon>
        <taxon>Mycobacterium</taxon>
        <taxon>Mycobacterium simiae complex</taxon>
    </lineage>
</organism>
<reference evidence="2 3" key="3">
    <citation type="submission" date="2016-01" db="EMBL/GenBank/DDBJ databases">
        <title>The new phylogeny of the genus Mycobacterium.</title>
        <authorList>
            <person name="Tarcisio F."/>
            <person name="Conor M."/>
            <person name="Antonella G."/>
            <person name="Elisabetta G."/>
            <person name="Giulia F.S."/>
            <person name="Sara T."/>
            <person name="Anna F."/>
            <person name="Clotilde B."/>
            <person name="Roberto B."/>
            <person name="Veronica D.S."/>
            <person name="Fabio R."/>
            <person name="Monica P."/>
            <person name="Olivier J."/>
            <person name="Enrico T."/>
            <person name="Nicola S."/>
        </authorList>
    </citation>
    <scope>NUCLEOTIDE SEQUENCE [LARGE SCALE GENOMIC DNA]</scope>
    <source>
        <strain evidence="2 3">DSM 44626</strain>
    </source>
</reference>
<dbReference type="EMBL" id="HG964446">
    <property type="protein sequence ID" value="CDO89957.1"/>
    <property type="molecule type" value="Genomic_DNA"/>
</dbReference>
<keyword evidence="3" id="KW-1185">Reference proteome</keyword>
<reference evidence="1" key="1">
    <citation type="journal article" date="2014" name="Genome Announc.">
        <title>Draft Genome Sequence of Mycobacterium triplex DSM 44626.</title>
        <authorList>
            <person name="Sassi M."/>
            <person name="Croce O."/>
            <person name="Robert C."/>
            <person name="Raoult D."/>
            <person name="Drancourt M."/>
        </authorList>
    </citation>
    <scope>NUCLEOTIDE SEQUENCE [LARGE SCALE GENOMIC DNA]</scope>
    <source>
        <strain evidence="1">DSM 44626</strain>
    </source>
</reference>
<dbReference type="Proteomes" id="UP000193710">
    <property type="component" value="Unassembled WGS sequence"/>
</dbReference>
<dbReference type="OrthoDB" id="4068927at2"/>